<protein>
    <submittedName>
        <fullName evidence="1">Uncharacterized protein</fullName>
    </submittedName>
</protein>
<dbReference type="Proteomes" id="UP000026960">
    <property type="component" value="Chromosome 5"/>
</dbReference>
<organism evidence="1">
    <name type="scientific">Oryza barthii</name>
    <dbReference type="NCBI Taxonomy" id="65489"/>
    <lineage>
        <taxon>Eukaryota</taxon>
        <taxon>Viridiplantae</taxon>
        <taxon>Streptophyta</taxon>
        <taxon>Embryophyta</taxon>
        <taxon>Tracheophyta</taxon>
        <taxon>Spermatophyta</taxon>
        <taxon>Magnoliopsida</taxon>
        <taxon>Liliopsida</taxon>
        <taxon>Poales</taxon>
        <taxon>Poaceae</taxon>
        <taxon>BOP clade</taxon>
        <taxon>Oryzoideae</taxon>
        <taxon>Oryzeae</taxon>
        <taxon>Oryzinae</taxon>
        <taxon>Oryza</taxon>
    </lineage>
</organism>
<evidence type="ECO:0000313" key="1">
    <source>
        <dbReference type="EnsemblPlants" id="OBART05G18180.1"/>
    </source>
</evidence>
<keyword evidence="2" id="KW-1185">Reference proteome</keyword>
<dbReference type="HOGENOM" id="CLU_1725228_0_0_1"/>
<evidence type="ECO:0000313" key="2">
    <source>
        <dbReference type="Proteomes" id="UP000026960"/>
    </source>
</evidence>
<dbReference type="AlphaFoldDB" id="A0A0D3G876"/>
<name>A0A0D3G876_9ORYZ</name>
<reference evidence="1" key="1">
    <citation type="journal article" date="2009" name="Rice">
        <title>De Novo Next Generation Sequencing of Plant Genomes.</title>
        <authorList>
            <person name="Rounsley S."/>
            <person name="Marri P.R."/>
            <person name="Yu Y."/>
            <person name="He R."/>
            <person name="Sisneros N."/>
            <person name="Goicoechea J.L."/>
            <person name="Lee S.J."/>
            <person name="Angelova A."/>
            <person name="Kudrna D."/>
            <person name="Luo M."/>
            <person name="Affourtit J."/>
            <person name="Desany B."/>
            <person name="Knight J."/>
            <person name="Niazi F."/>
            <person name="Egholm M."/>
            <person name="Wing R.A."/>
        </authorList>
    </citation>
    <scope>NUCLEOTIDE SEQUENCE [LARGE SCALE GENOMIC DNA]</scope>
    <source>
        <strain evidence="1">cv. IRGC 105608</strain>
    </source>
</reference>
<accession>A0A0D3G876</accession>
<reference evidence="1" key="2">
    <citation type="submission" date="2015-03" db="UniProtKB">
        <authorList>
            <consortium name="EnsemblPlants"/>
        </authorList>
    </citation>
    <scope>IDENTIFICATION</scope>
</reference>
<dbReference type="Gramene" id="OBART05G18180.1">
    <property type="protein sequence ID" value="OBART05G18180.1"/>
    <property type="gene ID" value="OBART05G18180"/>
</dbReference>
<dbReference type="STRING" id="65489.A0A0D3G876"/>
<sequence length="189" mass="20143">MDIDKNVCTVRSTEKACVLLQQHGWFVIILGSGYDGGTASSEQQAMEQGGGLGVRECTRGIPGAHAQPVGACGFVTPRAPSARCLGALPSTHGRRQPHRAWHDRVPGTTWLAVLGRRARAVAVAAVGMSAVVAWPGPRRSTCYSWKKAGEVWTWRLAQYLTLVGEDMNAAAGGEPCSEVLHPSGQCRQP</sequence>
<dbReference type="EnsemblPlants" id="OBART05G18180.1">
    <property type="protein sequence ID" value="OBART05G18180.1"/>
    <property type="gene ID" value="OBART05G18180"/>
</dbReference>
<dbReference type="PaxDb" id="65489-OBART05G18180.1"/>
<proteinExistence type="predicted"/>